<comment type="caution">
    <text evidence="3">The sequence shown here is derived from an EMBL/GenBank/DDBJ whole genome shotgun (WGS) entry which is preliminary data.</text>
</comment>
<dbReference type="PANTHER" id="PTHR43566">
    <property type="entry name" value="CONSERVED PROTEIN"/>
    <property type="match status" value="1"/>
</dbReference>
<sequence length="345" mass="40113">KARSEHKIYVFVDEAQKVPEAARFFKGVYDSQLNIKLVLTGSSSLEIKAKFKETLSGRKRIFSLPAFTFFEFLQYQDKVLAEQLAQAKEINQIDQKQLIKFYKDYLIFGGYPRVITTANPEEKINVLKEIYSSYIERDIVGFLEIKNKSAFNRLIKLLAGQLGQLVNIDELATSLSIDRETVERYIFALEQTFIIKRLTPYFKNSRQEIIKANKIYFLDNGIRNLALENFASLEQRIDKGPLLENAIFSELLLCQRNKMGQLHFWRTKQKTEIDFVVEEGCELLPIEVKFALAKEKVTTSFNNFITKFNPSRALVVNLSISQKHLVKDKTVVDFIYPFEIRKFLV</sequence>
<evidence type="ECO:0000259" key="2">
    <source>
        <dbReference type="Pfam" id="PF13635"/>
    </source>
</evidence>
<dbReference type="InterPro" id="IPR041682">
    <property type="entry name" value="AAA_14"/>
</dbReference>
<dbReference type="Pfam" id="PF13173">
    <property type="entry name" value="AAA_14"/>
    <property type="match status" value="1"/>
</dbReference>
<dbReference type="SUPFAM" id="SSF52540">
    <property type="entry name" value="P-loop containing nucleoside triphosphate hydrolases"/>
    <property type="match status" value="1"/>
</dbReference>
<evidence type="ECO:0000259" key="1">
    <source>
        <dbReference type="Pfam" id="PF13173"/>
    </source>
</evidence>
<evidence type="ECO:0000313" key="4">
    <source>
        <dbReference type="Proteomes" id="UP000230159"/>
    </source>
</evidence>
<organism evidence="3 4">
    <name type="scientific">Candidatus Kuenenbacteria bacterium CG22_combo_CG10-13_8_21_14_all_39_9</name>
    <dbReference type="NCBI Taxonomy" id="1974621"/>
    <lineage>
        <taxon>Bacteria</taxon>
        <taxon>Candidatus Kueneniibacteriota</taxon>
    </lineage>
</organism>
<feature type="non-terminal residue" evidence="3">
    <location>
        <position position="1"/>
    </location>
</feature>
<dbReference type="Pfam" id="PF13635">
    <property type="entry name" value="DUF4143"/>
    <property type="match status" value="1"/>
</dbReference>
<accession>A0A2H0D0T9</accession>
<gene>
    <name evidence="3" type="ORF">COW86_01975</name>
</gene>
<protein>
    <submittedName>
        <fullName evidence="3">ATPase</fullName>
    </submittedName>
</protein>
<dbReference type="InterPro" id="IPR027417">
    <property type="entry name" value="P-loop_NTPase"/>
</dbReference>
<feature type="domain" description="AAA" evidence="1">
    <location>
        <begin position="5"/>
        <end position="73"/>
    </location>
</feature>
<evidence type="ECO:0000313" key="3">
    <source>
        <dbReference type="EMBL" id="PIP75756.1"/>
    </source>
</evidence>
<proteinExistence type="predicted"/>
<dbReference type="Proteomes" id="UP000230159">
    <property type="component" value="Unassembled WGS sequence"/>
</dbReference>
<reference evidence="3 4" key="1">
    <citation type="submission" date="2017-09" db="EMBL/GenBank/DDBJ databases">
        <title>Depth-based differentiation of microbial function through sediment-hosted aquifers and enrichment of novel symbionts in the deep terrestrial subsurface.</title>
        <authorList>
            <person name="Probst A.J."/>
            <person name="Ladd B."/>
            <person name="Jarett J.K."/>
            <person name="Geller-Mcgrath D.E."/>
            <person name="Sieber C.M."/>
            <person name="Emerson J.B."/>
            <person name="Anantharaman K."/>
            <person name="Thomas B.C."/>
            <person name="Malmstrom R."/>
            <person name="Stieglmeier M."/>
            <person name="Klingl A."/>
            <person name="Woyke T."/>
            <person name="Ryan C.M."/>
            <person name="Banfield J.F."/>
        </authorList>
    </citation>
    <scope>NUCLEOTIDE SEQUENCE [LARGE SCALE GENOMIC DNA]</scope>
    <source>
        <strain evidence="3">CG22_combo_CG10-13_8_21_14_all_39_9</strain>
    </source>
</reference>
<dbReference type="PANTHER" id="PTHR43566:SF1">
    <property type="entry name" value="AAA+ ATPASE DOMAIN-CONTAINING PROTEIN"/>
    <property type="match status" value="1"/>
</dbReference>
<name>A0A2H0D0T9_9BACT</name>
<dbReference type="InterPro" id="IPR025420">
    <property type="entry name" value="DUF4143"/>
</dbReference>
<dbReference type="EMBL" id="PCTN01000086">
    <property type="protein sequence ID" value="PIP75756.1"/>
    <property type="molecule type" value="Genomic_DNA"/>
</dbReference>
<dbReference type="AlphaFoldDB" id="A0A2H0D0T9"/>
<feature type="domain" description="DUF4143" evidence="2">
    <location>
        <begin position="136"/>
        <end position="290"/>
    </location>
</feature>